<dbReference type="RefSeq" id="WP_007577563.1">
    <property type="nucleotide sequence ID" value="NZ_AGUD01000257.1"/>
</dbReference>
<keyword evidence="4" id="KW-1185">Reference proteome</keyword>
<reference evidence="3 4" key="1">
    <citation type="journal article" date="2013" name="Biodegradation">
        <title>Quantitative proteomic analysis of ibuprofen-degrading Patulibacter sp. strain I11.</title>
        <authorList>
            <person name="Almeida B."/>
            <person name="Kjeldal H."/>
            <person name="Lolas I."/>
            <person name="Knudsen A.D."/>
            <person name="Carvalho G."/>
            <person name="Nielsen K.L."/>
            <person name="Barreto Crespo M.T."/>
            <person name="Stensballe A."/>
            <person name="Nielsen J.L."/>
        </authorList>
    </citation>
    <scope>NUCLEOTIDE SEQUENCE [LARGE SCALE GENOMIC DNA]</scope>
    <source>
        <strain evidence="3 4">I11</strain>
    </source>
</reference>
<dbReference type="AlphaFoldDB" id="H0E9D0"/>
<dbReference type="PATRIC" id="fig|1097667.3.peg.3419"/>
<feature type="chain" id="PRO_5003531327" evidence="2">
    <location>
        <begin position="28"/>
        <end position="791"/>
    </location>
</feature>
<sequence>MTTPTKLLPAALLGTAVALLAAPAAQAHDAVNRYPAPVDARTFDATTGGWDVRGQAPGTTGLSLSSARADAAGDGLLRVRITGAASRAGSGSVTWTSPAFDYRGSGDHAPKAQSLVLRQRTTGQLGRLFADQPLTVSVVPARGGAPVATAQVAGPGDGWADRRTEIDAAALKLGGSYRLRFTLAATTTARERVDGAIESDCVALVAASAAVAGDACASAGGAAVLTGTEAAAATGTTTEGTTTGATTTEGTTTGGTTTEGTTTTGATTTGADGTTTGGTATGADGHGDHGDHGGAQTTATEPDSGSGSGEHGGHMGQSGLANSGTGMVYVDDVDGRTFDRYEGMWTQSRDRSACVLLAICAVADGNWAFDGTNGLIRVQLNGSRLPSGAVSHFWTSPAFTYRGHDGDLPDKNVVQYRLRANVKRFQPGELENGRYIVQVLDQDKKVVAQNGGRELTPTANWKAASYEVPATALRLGGTYRLRIVTEFAKKRGSQTSGTVDWDCVALVAKGPGMTGSEGCGPKDEPPNPGEWVMGGGTSPVCSSPLSFLVGPLDATLKQLLTGPNRLAAGVGATTADLVNALLDPAKPLSVALGQVLSRFAATAGALTGPLARLAGPLRGISEPLFGALSPATGLLNWVLSPVAQLVSTATGAIVGPVAQLAGTLLSPLGYLTAPLMPIYDSLVRPIVQPLLSAILDPIRQNLGVVLGPNGLKVLRDIMDPLSTAATGLVGPVSAAIGTLHPIHATIVGLLDPIYQSTIGALGPNAGKFTSFLNKAYVHSFPGCGDLTAHQH</sequence>
<gene>
    <name evidence="3" type="ORF">PAI11_34470</name>
</gene>
<dbReference type="Proteomes" id="UP000005143">
    <property type="component" value="Unassembled WGS sequence"/>
</dbReference>
<evidence type="ECO:0000256" key="2">
    <source>
        <dbReference type="SAM" id="SignalP"/>
    </source>
</evidence>
<protein>
    <submittedName>
        <fullName evidence="3">Group-specific protein</fullName>
    </submittedName>
</protein>
<accession>H0E9D0</accession>
<dbReference type="EMBL" id="AGUD01000257">
    <property type="protein sequence ID" value="EHN09709.1"/>
    <property type="molecule type" value="Genomic_DNA"/>
</dbReference>
<feature type="region of interest" description="Disordered" evidence="1">
    <location>
        <begin position="232"/>
        <end position="324"/>
    </location>
</feature>
<keyword evidence="2" id="KW-0732">Signal</keyword>
<name>H0E9D0_9ACTN</name>
<evidence type="ECO:0000313" key="3">
    <source>
        <dbReference type="EMBL" id="EHN09709.1"/>
    </source>
</evidence>
<organism evidence="3 4">
    <name type="scientific">Patulibacter medicamentivorans</name>
    <dbReference type="NCBI Taxonomy" id="1097667"/>
    <lineage>
        <taxon>Bacteria</taxon>
        <taxon>Bacillati</taxon>
        <taxon>Actinomycetota</taxon>
        <taxon>Thermoleophilia</taxon>
        <taxon>Solirubrobacterales</taxon>
        <taxon>Patulibacteraceae</taxon>
        <taxon>Patulibacter</taxon>
    </lineage>
</organism>
<evidence type="ECO:0000256" key="1">
    <source>
        <dbReference type="SAM" id="MobiDB-lite"/>
    </source>
</evidence>
<feature type="compositionally biased region" description="Gly residues" evidence="1">
    <location>
        <begin position="306"/>
        <end position="316"/>
    </location>
</feature>
<dbReference type="OrthoDB" id="9823694at2"/>
<proteinExistence type="predicted"/>
<feature type="compositionally biased region" description="Low complexity" evidence="1">
    <location>
        <begin position="232"/>
        <end position="274"/>
    </location>
</feature>
<evidence type="ECO:0000313" key="4">
    <source>
        <dbReference type="Proteomes" id="UP000005143"/>
    </source>
</evidence>
<feature type="signal peptide" evidence="2">
    <location>
        <begin position="1"/>
        <end position="27"/>
    </location>
</feature>
<comment type="caution">
    <text evidence="3">The sequence shown here is derived from an EMBL/GenBank/DDBJ whole genome shotgun (WGS) entry which is preliminary data.</text>
</comment>